<dbReference type="AlphaFoldDB" id="A0A8T0U344"/>
<comment type="caution">
    <text evidence="4">The sequence shown here is derived from an EMBL/GenBank/DDBJ whole genome shotgun (WGS) entry which is preliminary data.</text>
</comment>
<sequence length="312" mass="35515">MSSCKWKLSDLTKKNLSLQCSVPQNTPNEMHYLGCSHGYLIFTYEEHCLLIDAYTGAKVKAPELPRDITIGFFSGIGVLTAPFGSHNSRLLLFSKDSMFEWQVGTNSWSEHPLYLERERICQVVSFKGHILVIDALMRLHTIQLTPQFSMNRIEVSWWSLQKFPICPLLVVCGDMLLLVNLSIAKIGSTRNFGEPSVRYFEVFRLDLSVKPAKWIQMKKLENLVLFLSLDRRNPAFSCMNPERWGGKSNCIYVARLFDDANPDETWTVLEVGQSVPSHDIVDPMPYGMGFPPDYSLIGSFWLFPSLVYGVGQ</sequence>
<evidence type="ECO:0000313" key="5">
    <source>
        <dbReference type="Proteomes" id="UP000823388"/>
    </source>
</evidence>
<dbReference type="Pfam" id="PF03478">
    <property type="entry name" value="Beta-prop_KIB1-4"/>
    <property type="match status" value="1"/>
</dbReference>
<dbReference type="EMBL" id="CM029042">
    <property type="protein sequence ID" value="KAG2615511.1"/>
    <property type="molecule type" value="Genomic_DNA"/>
</dbReference>
<evidence type="ECO:0000313" key="4">
    <source>
        <dbReference type="EMBL" id="KAG2615513.1"/>
    </source>
</evidence>
<dbReference type="EMBL" id="CM029042">
    <property type="protein sequence ID" value="KAG2615513.1"/>
    <property type="molecule type" value="Genomic_DNA"/>
</dbReference>
<name>A0A8T0U344_PANVG</name>
<dbReference type="EMBL" id="CM029042">
    <property type="protein sequence ID" value="KAG2615514.1"/>
    <property type="molecule type" value="Genomic_DNA"/>
</dbReference>
<dbReference type="InterPro" id="IPR005174">
    <property type="entry name" value="KIB1-4_b-propeller"/>
</dbReference>
<evidence type="ECO:0000259" key="1">
    <source>
        <dbReference type="Pfam" id="PF03478"/>
    </source>
</evidence>
<accession>A0A8T0U344</accession>
<gene>
    <name evidence="2" type="ORF">PVAP13_3NG055560</name>
    <name evidence="3" type="ORF">PVAP13_3NG055830</name>
    <name evidence="4" type="ORF">PVAP13_3NG056010</name>
</gene>
<dbReference type="PANTHER" id="PTHR33800:SF26">
    <property type="entry name" value="DUF295 DOMAIN-CONTAINING PROTEIN"/>
    <property type="match status" value="1"/>
</dbReference>
<organism evidence="4 5">
    <name type="scientific">Panicum virgatum</name>
    <name type="common">Blackwell switchgrass</name>
    <dbReference type="NCBI Taxonomy" id="38727"/>
    <lineage>
        <taxon>Eukaryota</taxon>
        <taxon>Viridiplantae</taxon>
        <taxon>Streptophyta</taxon>
        <taxon>Embryophyta</taxon>
        <taxon>Tracheophyta</taxon>
        <taxon>Spermatophyta</taxon>
        <taxon>Magnoliopsida</taxon>
        <taxon>Liliopsida</taxon>
        <taxon>Poales</taxon>
        <taxon>Poaceae</taxon>
        <taxon>PACMAD clade</taxon>
        <taxon>Panicoideae</taxon>
        <taxon>Panicodae</taxon>
        <taxon>Paniceae</taxon>
        <taxon>Panicinae</taxon>
        <taxon>Panicum</taxon>
        <taxon>Panicum sect. Hiantes</taxon>
    </lineage>
</organism>
<dbReference type="Proteomes" id="UP000823388">
    <property type="component" value="Chromosome 3N"/>
</dbReference>
<keyword evidence="5" id="KW-1185">Reference proteome</keyword>
<reference evidence="4" key="1">
    <citation type="submission" date="2020-05" db="EMBL/GenBank/DDBJ databases">
        <title>WGS assembly of Panicum virgatum.</title>
        <authorList>
            <person name="Lovell J.T."/>
            <person name="Jenkins J."/>
            <person name="Shu S."/>
            <person name="Juenger T.E."/>
            <person name="Schmutz J."/>
        </authorList>
    </citation>
    <scope>NUCLEOTIDE SEQUENCE</scope>
    <source>
        <strain evidence="4">AP13</strain>
    </source>
</reference>
<evidence type="ECO:0000313" key="2">
    <source>
        <dbReference type="EMBL" id="KAG2615506.1"/>
    </source>
</evidence>
<protein>
    <recommendedName>
        <fullName evidence="1">KIB1-4 beta-propeller domain-containing protein</fullName>
    </recommendedName>
</protein>
<proteinExistence type="predicted"/>
<feature type="domain" description="KIB1-4 beta-propeller" evidence="1">
    <location>
        <begin position="13"/>
        <end position="262"/>
    </location>
</feature>
<dbReference type="PANTHER" id="PTHR33800">
    <property type="entry name" value="OS06G0113600 PROTEIN"/>
    <property type="match status" value="1"/>
</dbReference>
<evidence type="ECO:0000313" key="3">
    <source>
        <dbReference type="EMBL" id="KAG2615511.1"/>
    </source>
</evidence>
<dbReference type="EMBL" id="CM029042">
    <property type="protein sequence ID" value="KAG2615506.1"/>
    <property type="molecule type" value="Genomic_DNA"/>
</dbReference>